<feature type="transmembrane region" description="Helical" evidence="1">
    <location>
        <begin position="78"/>
        <end position="98"/>
    </location>
</feature>
<keyword evidence="3" id="KW-1185">Reference proteome</keyword>
<evidence type="ECO:0000313" key="2">
    <source>
        <dbReference type="EMBL" id="SHJ41920.1"/>
    </source>
</evidence>
<keyword evidence="1" id="KW-1133">Transmembrane helix</keyword>
<accession>A0A1M6J5E6</accession>
<keyword evidence="1" id="KW-0812">Transmembrane</keyword>
<proteinExistence type="predicted"/>
<dbReference type="Proteomes" id="UP000184171">
    <property type="component" value="Unassembled WGS sequence"/>
</dbReference>
<sequence>MKPRLFLLLKLLFCLLLLALFQEVLVAGYRLLLEVIGSLLSVAKIEDFACGEACSLRLIVYLSFVIVTPKINWARRALMLVIGLSVFVAIDLAGIYLWPASLPLEPVGEETFVQFVYGLVWNLFRDLLLPLLLWVVICDRHLGLFFPDADIAAELRDDDRFSEG</sequence>
<organism evidence="2 3">
    <name type="scientific">Malonomonas rubra DSM 5091</name>
    <dbReference type="NCBI Taxonomy" id="1122189"/>
    <lineage>
        <taxon>Bacteria</taxon>
        <taxon>Pseudomonadati</taxon>
        <taxon>Thermodesulfobacteriota</taxon>
        <taxon>Desulfuromonadia</taxon>
        <taxon>Desulfuromonadales</taxon>
        <taxon>Geopsychrobacteraceae</taxon>
        <taxon>Malonomonas</taxon>
    </lineage>
</organism>
<feature type="transmembrane region" description="Helical" evidence="1">
    <location>
        <begin position="118"/>
        <end position="137"/>
    </location>
</feature>
<dbReference type="AlphaFoldDB" id="A0A1M6J5E6"/>
<name>A0A1M6J5E6_MALRU</name>
<reference evidence="2 3" key="1">
    <citation type="submission" date="2016-11" db="EMBL/GenBank/DDBJ databases">
        <authorList>
            <person name="Jaros S."/>
            <person name="Januszkiewicz K."/>
            <person name="Wedrychowicz H."/>
        </authorList>
    </citation>
    <scope>NUCLEOTIDE SEQUENCE [LARGE SCALE GENOMIC DNA]</scope>
    <source>
        <strain evidence="2 3">DSM 5091</strain>
    </source>
</reference>
<dbReference type="EMBL" id="FQZT01000008">
    <property type="protein sequence ID" value="SHJ41920.1"/>
    <property type="molecule type" value="Genomic_DNA"/>
</dbReference>
<evidence type="ECO:0000256" key="1">
    <source>
        <dbReference type="SAM" id="Phobius"/>
    </source>
</evidence>
<dbReference type="RefSeq" id="WP_072908885.1">
    <property type="nucleotide sequence ID" value="NZ_FQZT01000008.1"/>
</dbReference>
<protein>
    <submittedName>
        <fullName evidence="2">Uncharacterized protein</fullName>
    </submittedName>
</protein>
<evidence type="ECO:0000313" key="3">
    <source>
        <dbReference type="Proteomes" id="UP000184171"/>
    </source>
</evidence>
<gene>
    <name evidence="2" type="ORF">SAMN02745165_02308</name>
</gene>
<keyword evidence="1" id="KW-0472">Membrane</keyword>
<feature type="transmembrane region" description="Helical" evidence="1">
    <location>
        <begin position="45"/>
        <end position="66"/>
    </location>
</feature>